<organism evidence="1 2">
    <name type="scientific">Candidatus Yanofskybacteria bacterium RIFCSPHIGHO2_02_FULL_38_22b</name>
    <dbReference type="NCBI Taxonomy" id="1802673"/>
    <lineage>
        <taxon>Bacteria</taxon>
        <taxon>Candidatus Yanofskyibacteriota</taxon>
    </lineage>
</organism>
<evidence type="ECO:0000313" key="1">
    <source>
        <dbReference type="EMBL" id="OGN07377.1"/>
    </source>
</evidence>
<evidence type="ECO:0008006" key="3">
    <source>
        <dbReference type="Google" id="ProtNLM"/>
    </source>
</evidence>
<comment type="caution">
    <text evidence="1">The sequence shown here is derived from an EMBL/GenBank/DDBJ whole genome shotgun (WGS) entry which is preliminary data.</text>
</comment>
<protein>
    <recommendedName>
        <fullName evidence="3">LTD domain-containing protein</fullName>
    </recommendedName>
</protein>
<name>A0A1F8F2M6_9BACT</name>
<reference evidence="1 2" key="1">
    <citation type="journal article" date="2016" name="Nat. Commun.">
        <title>Thousands of microbial genomes shed light on interconnected biogeochemical processes in an aquifer system.</title>
        <authorList>
            <person name="Anantharaman K."/>
            <person name="Brown C.T."/>
            <person name="Hug L.A."/>
            <person name="Sharon I."/>
            <person name="Castelle C.J."/>
            <person name="Probst A.J."/>
            <person name="Thomas B.C."/>
            <person name="Singh A."/>
            <person name="Wilkins M.J."/>
            <person name="Karaoz U."/>
            <person name="Brodie E.L."/>
            <person name="Williams K.H."/>
            <person name="Hubbard S.S."/>
            <person name="Banfield J.F."/>
        </authorList>
    </citation>
    <scope>NUCLEOTIDE SEQUENCE [LARGE SCALE GENOMIC DNA]</scope>
</reference>
<dbReference type="Proteomes" id="UP000176834">
    <property type="component" value="Unassembled WGS sequence"/>
</dbReference>
<sequence length="140" mass="16440">MSILNFLADRERVKVRYQRGMRVTPGGMDYDENKDYTVIEVINLSRRPVTIKSIGGEYLWKYGGFLSSNSLRDGQVTIEAGKNHSILMEESIILWNDMDSFTAYNVTGKTYRAPVARFYIRWAWYTFKFFKKLFTKKSHP</sequence>
<evidence type="ECO:0000313" key="2">
    <source>
        <dbReference type="Proteomes" id="UP000176834"/>
    </source>
</evidence>
<dbReference type="EMBL" id="MGJN01000007">
    <property type="protein sequence ID" value="OGN07377.1"/>
    <property type="molecule type" value="Genomic_DNA"/>
</dbReference>
<gene>
    <name evidence="1" type="ORF">A3B86_01340</name>
</gene>
<accession>A0A1F8F2M6</accession>
<proteinExistence type="predicted"/>
<dbReference type="AlphaFoldDB" id="A0A1F8F2M6"/>